<keyword evidence="6" id="KW-0812">Transmembrane</keyword>
<keyword evidence="4" id="KW-1134">Transmembrane beta strand</keyword>
<evidence type="ECO:0000259" key="17">
    <source>
        <dbReference type="Pfam" id="PF10531"/>
    </source>
</evidence>
<dbReference type="KEGG" id="tsin:OXH18_15205"/>
<dbReference type="Pfam" id="PF10531">
    <property type="entry name" value="SLBB"/>
    <property type="match status" value="1"/>
</dbReference>
<dbReference type="GO" id="GO:0015159">
    <property type="term" value="F:polysaccharide transmembrane transporter activity"/>
    <property type="evidence" value="ECO:0007669"/>
    <property type="project" value="InterPro"/>
</dbReference>
<evidence type="ECO:0000256" key="10">
    <source>
        <dbReference type="ARBA" id="ARBA00023114"/>
    </source>
</evidence>
<evidence type="ECO:0000256" key="13">
    <source>
        <dbReference type="ARBA" id="ARBA00023237"/>
    </source>
</evidence>
<dbReference type="GO" id="GO:0009279">
    <property type="term" value="C:cell outer membrane"/>
    <property type="evidence" value="ECO:0007669"/>
    <property type="project" value="UniProtKB-SubCell"/>
</dbReference>
<accession>A0A9E8ZAX9</accession>
<keyword evidence="7" id="KW-0732">Signal</keyword>
<dbReference type="PANTHER" id="PTHR33619:SF3">
    <property type="entry name" value="POLYSACCHARIDE EXPORT PROTEIN GFCE-RELATED"/>
    <property type="match status" value="1"/>
</dbReference>
<evidence type="ECO:0000256" key="7">
    <source>
        <dbReference type="ARBA" id="ARBA00022729"/>
    </source>
</evidence>
<keyword evidence="8" id="KW-0625">Polysaccharide transport</keyword>
<evidence type="ECO:0000256" key="14">
    <source>
        <dbReference type="ARBA" id="ARBA00023288"/>
    </source>
</evidence>
<evidence type="ECO:0000256" key="2">
    <source>
        <dbReference type="ARBA" id="ARBA00009450"/>
    </source>
</evidence>
<feature type="domain" description="SLBB" evidence="18">
    <location>
        <begin position="107"/>
        <end position="193"/>
    </location>
</feature>
<proteinExistence type="inferred from homology"/>
<dbReference type="PANTHER" id="PTHR33619">
    <property type="entry name" value="POLYSACCHARIDE EXPORT PROTEIN GFCE-RELATED"/>
    <property type="match status" value="1"/>
</dbReference>
<dbReference type="GO" id="GO:0006811">
    <property type="term" value="P:monoatomic ion transport"/>
    <property type="evidence" value="ECO:0007669"/>
    <property type="project" value="UniProtKB-KW"/>
</dbReference>
<keyword evidence="10" id="KW-0626">Porin</keyword>
<keyword evidence="20" id="KW-1185">Reference proteome</keyword>
<feature type="domain" description="Polysaccharide export protein N-terminal" evidence="16">
    <location>
        <begin position="27"/>
        <end position="99"/>
    </location>
</feature>
<name>A0A9E8ZAX9_9CYAN</name>
<protein>
    <submittedName>
        <fullName evidence="19">Polysaccharide export protein</fullName>
    </submittedName>
</protein>
<dbReference type="RefSeq" id="WP_268607948.1">
    <property type="nucleotide sequence ID" value="NZ_CP113797.1"/>
</dbReference>
<gene>
    <name evidence="19" type="ORF">OXH18_15205</name>
</gene>
<dbReference type="InterPro" id="IPR054765">
    <property type="entry name" value="SLBB_dom"/>
</dbReference>
<evidence type="ECO:0000256" key="3">
    <source>
        <dbReference type="ARBA" id="ARBA00022448"/>
    </source>
</evidence>
<keyword evidence="14" id="KW-0449">Lipoprotein</keyword>
<evidence type="ECO:0000256" key="12">
    <source>
        <dbReference type="ARBA" id="ARBA00023139"/>
    </source>
</evidence>
<reference evidence="19" key="1">
    <citation type="submission" date="2022-12" db="EMBL/GenBank/DDBJ databases">
        <title>Polyphasic identification of a Novel Hot-Spring Cyanobacterium Ocullathermofonsia sinensis gen nov. sp. nov. and Genomic Insights on its Adaptations to the Thermal Habitat.</title>
        <authorList>
            <person name="Daroch M."/>
            <person name="Tang J."/>
            <person name="Jiang Y."/>
        </authorList>
    </citation>
    <scope>NUCLEOTIDE SEQUENCE</scope>
    <source>
        <strain evidence="19">PKUAC-SCTA174</strain>
    </source>
</reference>
<keyword evidence="11" id="KW-0472">Membrane</keyword>
<keyword evidence="5" id="KW-0762">Sugar transport</keyword>
<dbReference type="Gene3D" id="3.30.1950.10">
    <property type="entry name" value="wza like domain"/>
    <property type="match status" value="1"/>
</dbReference>
<evidence type="ECO:0000256" key="8">
    <source>
        <dbReference type="ARBA" id="ARBA00023047"/>
    </source>
</evidence>
<dbReference type="GO" id="GO:0046930">
    <property type="term" value="C:pore complex"/>
    <property type="evidence" value="ECO:0007669"/>
    <property type="project" value="UniProtKB-KW"/>
</dbReference>
<evidence type="ECO:0000256" key="15">
    <source>
        <dbReference type="SAM" id="MobiDB-lite"/>
    </source>
</evidence>
<dbReference type="Proteomes" id="UP001163152">
    <property type="component" value="Chromosome"/>
</dbReference>
<evidence type="ECO:0000313" key="19">
    <source>
        <dbReference type="EMBL" id="WAL58527.1"/>
    </source>
</evidence>
<organism evidence="19 20">
    <name type="scientific">Thermocoleostomius sinensis A174</name>
    <dbReference type="NCBI Taxonomy" id="2016057"/>
    <lineage>
        <taxon>Bacteria</taxon>
        <taxon>Bacillati</taxon>
        <taxon>Cyanobacteriota</taxon>
        <taxon>Cyanophyceae</taxon>
        <taxon>Oculatellales</taxon>
        <taxon>Oculatellaceae</taxon>
        <taxon>Thermocoleostomius</taxon>
    </lineage>
</organism>
<comment type="subcellular location">
    <subcellularLocation>
        <location evidence="1">Cell outer membrane</location>
        <topology evidence="1">Multi-pass membrane protein</topology>
    </subcellularLocation>
</comment>
<evidence type="ECO:0000256" key="11">
    <source>
        <dbReference type="ARBA" id="ARBA00023136"/>
    </source>
</evidence>
<comment type="similarity">
    <text evidence="2">Belongs to the BexD/CtrA/VexA family.</text>
</comment>
<keyword evidence="12" id="KW-0564">Palmitate</keyword>
<feature type="domain" description="Soluble ligand binding" evidence="17">
    <location>
        <begin position="218"/>
        <end position="269"/>
    </location>
</feature>
<feature type="region of interest" description="Disordered" evidence="15">
    <location>
        <begin position="1"/>
        <end position="23"/>
    </location>
</feature>
<dbReference type="Pfam" id="PF02563">
    <property type="entry name" value="Poly_export"/>
    <property type="match status" value="1"/>
</dbReference>
<evidence type="ECO:0000256" key="4">
    <source>
        <dbReference type="ARBA" id="ARBA00022452"/>
    </source>
</evidence>
<dbReference type="EMBL" id="CP113797">
    <property type="protein sequence ID" value="WAL58527.1"/>
    <property type="molecule type" value="Genomic_DNA"/>
</dbReference>
<dbReference type="InterPro" id="IPR003715">
    <property type="entry name" value="Poly_export_N"/>
</dbReference>
<evidence type="ECO:0000256" key="5">
    <source>
        <dbReference type="ARBA" id="ARBA00022597"/>
    </source>
</evidence>
<feature type="compositionally biased region" description="Polar residues" evidence="15">
    <location>
        <begin position="1"/>
        <end position="14"/>
    </location>
</feature>
<evidence type="ECO:0000313" key="20">
    <source>
        <dbReference type="Proteomes" id="UP001163152"/>
    </source>
</evidence>
<dbReference type="AlphaFoldDB" id="A0A9E8ZAX9"/>
<dbReference type="InterPro" id="IPR019554">
    <property type="entry name" value="Soluble_ligand-bd"/>
</dbReference>
<dbReference type="Gene3D" id="3.10.560.10">
    <property type="entry name" value="Outer membrane lipoprotein wza domain like"/>
    <property type="match status" value="2"/>
</dbReference>
<evidence type="ECO:0000256" key="1">
    <source>
        <dbReference type="ARBA" id="ARBA00004571"/>
    </source>
</evidence>
<evidence type="ECO:0000256" key="9">
    <source>
        <dbReference type="ARBA" id="ARBA00023065"/>
    </source>
</evidence>
<evidence type="ECO:0000256" key="6">
    <source>
        <dbReference type="ARBA" id="ARBA00022692"/>
    </source>
</evidence>
<evidence type="ECO:0000259" key="16">
    <source>
        <dbReference type="Pfam" id="PF02563"/>
    </source>
</evidence>
<keyword evidence="3" id="KW-0813">Transport</keyword>
<sequence>MIQSPTWSQIQPTPSSSNSETYSSFTNPSYVLGPGDQVQIRVYDYEEYTGQKVILPDGTIALPLIGSLNAAGLTIEQLEQALTTRLQTLLVNPVVTVELSTTRPVVVTVAGEVRRPGPTELQASATEGGVPTLSKALNAAGGITQDADIQQVTINRQTANSGSRTITVNLWEAISSSNAESDVILLEGDSIYVPRLSADAQIDRRLLARSSFAPETIRVRVVGEVKNPGEIQVPPESTLSSAVAIAGGPTEDARLSRVAYIRLNEEGRVEQETIDLRNLTDNYQIQEGDVIIVPKRSDVSVIDFAGRLFGPLGAFLNLINGANSLFQSF</sequence>
<dbReference type="InterPro" id="IPR049712">
    <property type="entry name" value="Poly_export"/>
</dbReference>
<dbReference type="GO" id="GO:0015288">
    <property type="term" value="F:porin activity"/>
    <property type="evidence" value="ECO:0007669"/>
    <property type="project" value="UniProtKB-KW"/>
</dbReference>
<keyword evidence="9" id="KW-0406">Ion transport</keyword>
<dbReference type="Pfam" id="PF22461">
    <property type="entry name" value="SLBB_2"/>
    <property type="match status" value="1"/>
</dbReference>
<keyword evidence="13" id="KW-0998">Cell outer membrane</keyword>
<evidence type="ECO:0000259" key="18">
    <source>
        <dbReference type="Pfam" id="PF22461"/>
    </source>
</evidence>